<dbReference type="Pfam" id="PF02581">
    <property type="entry name" value="TMP-TENI"/>
    <property type="match status" value="1"/>
</dbReference>
<dbReference type="UniPathway" id="UPA00060">
    <property type="reaction ID" value="UER00141"/>
</dbReference>
<dbReference type="SUPFAM" id="SSF51391">
    <property type="entry name" value="Thiamin phosphate synthase"/>
    <property type="match status" value="1"/>
</dbReference>
<comment type="caution">
    <text evidence="10">Lacks conserved residue(s) required for the propagation of feature annotation.</text>
</comment>
<gene>
    <name evidence="10 14" type="primary">thiE</name>
    <name evidence="14" type="ORF">CEPID_12395</name>
</gene>
<comment type="function">
    <text evidence="1 10">Condenses 4-methyl-5-(beta-hydroxyethyl)thiazole monophosphate (THZ-P) and 2-methyl-4-amino-5-hydroxymethyl pyrimidine pyrophosphate (HMP-PP) to form thiamine monophosphate (TMP).</text>
</comment>
<feature type="binding site" evidence="10">
    <location>
        <position position="76"/>
    </location>
    <ligand>
        <name>4-amino-2-methyl-5-(diphosphooxymethyl)pyrimidine</name>
        <dbReference type="ChEBI" id="CHEBI:57841"/>
    </ligand>
</feature>
<evidence type="ECO:0000256" key="12">
    <source>
        <dbReference type="RuleBase" id="RU004253"/>
    </source>
</evidence>
<keyword evidence="15" id="KW-1185">Reference proteome</keyword>
<evidence type="ECO:0000256" key="9">
    <source>
        <dbReference type="ARBA" id="ARBA00047883"/>
    </source>
</evidence>
<name>A0A0G3GSZ2_9CORY</name>
<comment type="similarity">
    <text evidence="10 11">Belongs to the thiamine-phosphate synthase family.</text>
</comment>
<evidence type="ECO:0000256" key="2">
    <source>
        <dbReference type="ARBA" id="ARBA00005165"/>
    </source>
</evidence>
<evidence type="ECO:0000313" key="14">
    <source>
        <dbReference type="EMBL" id="AKK04301.1"/>
    </source>
</evidence>
<feature type="binding site" evidence="10">
    <location>
        <position position="145"/>
    </location>
    <ligand>
        <name>4-amino-2-methyl-5-(diphosphooxymethyl)pyrimidine</name>
        <dbReference type="ChEBI" id="CHEBI:57841"/>
    </ligand>
</feature>
<keyword evidence="3 10" id="KW-0808">Transferase</keyword>
<dbReference type="STRING" id="1050174.CEPID_12395"/>
<dbReference type="Gene3D" id="3.20.20.70">
    <property type="entry name" value="Aldolase class I"/>
    <property type="match status" value="1"/>
</dbReference>
<dbReference type="InterPro" id="IPR022998">
    <property type="entry name" value="ThiamineP_synth_TenI"/>
</dbReference>
<dbReference type="HAMAP" id="MF_00097">
    <property type="entry name" value="TMP_synthase"/>
    <property type="match status" value="1"/>
</dbReference>
<sequence>MDRTQRLNALQTSRLYLCTDARTEQGDLREFLHACFAGGVDIIQLRDKKIEARAEISALEVLAEVAAEHGCMFAVNDRADIARIVGADVFHVGQGDLSPTQARTILGPDVIMGRSNNSVAQFTDSLADPELDYAVIGPVWPTPTKPGRPAVGLDVVREVATLIDAHPAPKPWFAIGGISTETVSDVLDAGASRIVVVRALTHATDPEEVAGLLREKVATHGN</sequence>
<organism evidence="14 15">
    <name type="scientific">Corynebacterium epidermidicanis</name>
    <dbReference type="NCBI Taxonomy" id="1050174"/>
    <lineage>
        <taxon>Bacteria</taxon>
        <taxon>Bacillati</taxon>
        <taxon>Actinomycetota</taxon>
        <taxon>Actinomycetes</taxon>
        <taxon>Mycobacteriales</taxon>
        <taxon>Corynebacteriaceae</taxon>
        <taxon>Corynebacterium</taxon>
    </lineage>
</organism>
<dbReference type="NCBIfam" id="TIGR00693">
    <property type="entry name" value="thiE"/>
    <property type="match status" value="1"/>
</dbReference>
<evidence type="ECO:0000256" key="10">
    <source>
        <dbReference type="HAMAP-Rule" id="MF_00097"/>
    </source>
</evidence>
<evidence type="ECO:0000256" key="5">
    <source>
        <dbReference type="ARBA" id="ARBA00022842"/>
    </source>
</evidence>
<dbReference type="GO" id="GO:0009228">
    <property type="term" value="P:thiamine biosynthetic process"/>
    <property type="evidence" value="ECO:0007669"/>
    <property type="project" value="UniProtKB-KW"/>
</dbReference>
<dbReference type="InterPro" id="IPR036206">
    <property type="entry name" value="ThiamineP_synth_sf"/>
</dbReference>
<keyword evidence="5 10" id="KW-0460">Magnesium</keyword>
<keyword evidence="4 10" id="KW-0479">Metal-binding</keyword>
<feature type="binding site" evidence="10">
    <location>
        <position position="96"/>
    </location>
    <ligand>
        <name>Mg(2+)</name>
        <dbReference type="ChEBI" id="CHEBI:18420"/>
    </ligand>
</feature>
<dbReference type="CDD" id="cd00564">
    <property type="entry name" value="TMP_TenI"/>
    <property type="match status" value="1"/>
</dbReference>
<dbReference type="OrthoDB" id="3243336at2"/>
<feature type="binding site" evidence="10">
    <location>
        <position position="115"/>
    </location>
    <ligand>
        <name>4-amino-2-methyl-5-(diphosphooxymethyl)pyrimidine</name>
        <dbReference type="ChEBI" id="CHEBI:57841"/>
    </ligand>
</feature>
<dbReference type="InterPro" id="IPR013785">
    <property type="entry name" value="Aldolase_TIM"/>
</dbReference>
<evidence type="ECO:0000259" key="13">
    <source>
        <dbReference type="Pfam" id="PF02581"/>
    </source>
</evidence>
<comment type="catalytic activity">
    <reaction evidence="9 10 11">
        <text>2-[(2R,5Z)-2-carboxy-4-methylthiazol-5(2H)-ylidene]ethyl phosphate + 4-amino-2-methyl-5-(diphosphooxymethyl)pyrimidine + 2 H(+) = thiamine phosphate + CO2 + diphosphate</text>
        <dbReference type="Rhea" id="RHEA:47844"/>
        <dbReference type="ChEBI" id="CHEBI:15378"/>
        <dbReference type="ChEBI" id="CHEBI:16526"/>
        <dbReference type="ChEBI" id="CHEBI:33019"/>
        <dbReference type="ChEBI" id="CHEBI:37575"/>
        <dbReference type="ChEBI" id="CHEBI:57841"/>
        <dbReference type="ChEBI" id="CHEBI:62899"/>
        <dbReference type="EC" id="2.5.1.3"/>
    </reaction>
</comment>
<dbReference type="RefSeq" id="WP_047241159.1">
    <property type="nucleotide sequence ID" value="NZ_CP011541.1"/>
</dbReference>
<comment type="cofactor">
    <cofactor evidence="10">
        <name>Mg(2+)</name>
        <dbReference type="ChEBI" id="CHEBI:18420"/>
    </cofactor>
    <text evidence="10">Binds 1 Mg(2+) ion per subunit.</text>
</comment>
<dbReference type="KEGG" id="cei:CEPID_12395"/>
<dbReference type="AlphaFoldDB" id="A0A0G3GSZ2"/>
<feature type="binding site" evidence="10">
    <location>
        <begin position="44"/>
        <end position="48"/>
    </location>
    <ligand>
        <name>4-amino-2-methyl-5-(diphosphooxymethyl)pyrimidine</name>
        <dbReference type="ChEBI" id="CHEBI:57841"/>
    </ligand>
</feature>
<dbReference type="PATRIC" id="fig|1050174.4.peg.2502"/>
<evidence type="ECO:0000256" key="1">
    <source>
        <dbReference type="ARBA" id="ARBA00003814"/>
    </source>
</evidence>
<accession>A0A0G3GSZ2</accession>
<evidence type="ECO:0000313" key="15">
    <source>
        <dbReference type="Proteomes" id="UP000035368"/>
    </source>
</evidence>
<evidence type="ECO:0000256" key="3">
    <source>
        <dbReference type="ARBA" id="ARBA00022679"/>
    </source>
</evidence>
<feature type="binding site" evidence="10">
    <location>
        <position position="77"/>
    </location>
    <ligand>
        <name>Mg(2+)</name>
        <dbReference type="ChEBI" id="CHEBI:18420"/>
    </ligand>
</feature>
<reference evidence="14 15" key="1">
    <citation type="submission" date="2015-05" db="EMBL/GenBank/DDBJ databases">
        <title>Complete genome sequence of Corynebacterium epidermidicanis DSM 45586, isolated from the skin of a dog suffering from pruritus.</title>
        <authorList>
            <person name="Ruckert C."/>
            <person name="Albersmeier A."/>
            <person name="Winkler A."/>
            <person name="Tauch A."/>
        </authorList>
    </citation>
    <scope>NUCLEOTIDE SEQUENCE [LARGE SCALE GENOMIC DNA]</scope>
    <source>
        <strain evidence="14 15">DSM 45586</strain>
    </source>
</reference>
<dbReference type="EMBL" id="CP011541">
    <property type="protein sequence ID" value="AKK04301.1"/>
    <property type="molecule type" value="Genomic_DNA"/>
</dbReference>
<evidence type="ECO:0000256" key="8">
    <source>
        <dbReference type="ARBA" id="ARBA00047851"/>
    </source>
</evidence>
<dbReference type="PANTHER" id="PTHR20857">
    <property type="entry name" value="THIAMINE-PHOSPHATE PYROPHOSPHORYLASE"/>
    <property type="match status" value="1"/>
</dbReference>
<evidence type="ECO:0000256" key="4">
    <source>
        <dbReference type="ARBA" id="ARBA00022723"/>
    </source>
</evidence>
<comment type="pathway">
    <text evidence="2 10 12">Cofactor biosynthesis; thiamine diphosphate biosynthesis; thiamine phosphate from 4-amino-2-methyl-5-diphosphomethylpyrimidine and 4-methyl-5-(2-phosphoethyl)-thiazole: step 1/1.</text>
</comment>
<dbReference type="GO" id="GO:0000287">
    <property type="term" value="F:magnesium ion binding"/>
    <property type="evidence" value="ECO:0007669"/>
    <property type="project" value="UniProtKB-UniRule"/>
</dbReference>
<proteinExistence type="inferred from homology"/>
<feature type="binding site" evidence="10">
    <location>
        <position position="177"/>
    </location>
    <ligand>
        <name>2-[(2R,5Z)-2-carboxy-4-methylthiazol-5(2H)-ylidene]ethyl phosphate</name>
        <dbReference type="ChEBI" id="CHEBI:62899"/>
    </ligand>
</feature>
<feature type="binding site" evidence="10">
    <location>
        <begin position="142"/>
        <end position="144"/>
    </location>
    <ligand>
        <name>2-[(2R,5Z)-2-carboxy-4-methylthiazol-5(2H)-ylidene]ethyl phosphate</name>
        <dbReference type="ChEBI" id="CHEBI:62899"/>
    </ligand>
</feature>
<feature type="domain" description="Thiamine phosphate synthase/TenI" evidence="13">
    <location>
        <begin position="15"/>
        <end position="200"/>
    </location>
</feature>
<dbReference type="EC" id="2.5.1.3" evidence="10"/>
<dbReference type="Proteomes" id="UP000035368">
    <property type="component" value="Chromosome"/>
</dbReference>
<dbReference type="GO" id="GO:0009229">
    <property type="term" value="P:thiamine diphosphate biosynthetic process"/>
    <property type="evidence" value="ECO:0007669"/>
    <property type="project" value="UniProtKB-UniRule"/>
</dbReference>
<evidence type="ECO:0000256" key="11">
    <source>
        <dbReference type="RuleBase" id="RU003826"/>
    </source>
</evidence>
<dbReference type="PANTHER" id="PTHR20857:SF15">
    <property type="entry name" value="THIAMINE-PHOSPHATE SYNTHASE"/>
    <property type="match status" value="1"/>
</dbReference>
<keyword evidence="6 10" id="KW-0784">Thiamine biosynthesis</keyword>
<dbReference type="GO" id="GO:0005737">
    <property type="term" value="C:cytoplasm"/>
    <property type="evidence" value="ECO:0007669"/>
    <property type="project" value="TreeGrafter"/>
</dbReference>
<evidence type="ECO:0000256" key="6">
    <source>
        <dbReference type="ARBA" id="ARBA00022977"/>
    </source>
</evidence>
<protein>
    <recommendedName>
        <fullName evidence="10">Thiamine-phosphate synthase</fullName>
        <shortName evidence="10">TP synthase</shortName>
        <shortName evidence="10">TPS</shortName>
        <ecNumber evidence="10">2.5.1.3</ecNumber>
    </recommendedName>
    <alternativeName>
        <fullName evidence="10">Thiamine-phosphate pyrophosphorylase</fullName>
        <shortName evidence="10">TMP pyrophosphorylase</shortName>
        <shortName evidence="10">TMP-PPase</shortName>
    </alternativeName>
</protein>
<dbReference type="InterPro" id="IPR034291">
    <property type="entry name" value="TMP_synthase"/>
</dbReference>
<dbReference type="GO" id="GO:0004789">
    <property type="term" value="F:thiamine-phosphate diphosphorylase activity"/>
    <property type="evidence" value="ECO:0007669"/>
    <property type="project" value="UniProtKB-UniRule"/>
</dbReference>
<comment type="catalytic activity">
    <reaction evidence="7 10 11">
        <text>4-methyl-5-(2-phosphooxyethyl)-thiazole + 4-amino-2-methyl-5-(diphosphooxymethyl)pyrimidine + H(+) = thiamine phosphate + diphosphate</text>
        <dbReference type="Rhea" id="RHEA:22328"/>
        <dbReference type="ChEBI" id="CHEBI:15378"/>
        <dbReference type="ChEBI" id="CHEBI:33019"/>
        <dbReference type="ChEBI" id="CHEBI:37575"/>
        <dbReference type="ChEBI" id="CHEBI:57841"/>
        <dbReference type="ChEBI" id="CHEBI:58296"/>
        <dbReference type="EC" id="2.5.1.3"/>
    </reaction>
</comment>
<comment type="catalytic activity">
    <reaction evidence="8 10 11">
        <text>2-(2-carboxy-4-methylthiazol-5-yl)ethyl phosphate + 4-amino-2-methyl-5-(diphosphooxymethyl)pyrimidine + 2 H(+) = thiamine phosphate + CO2 + diphosphate</text>
        <dbReference type="Rhea" id="RHEA:47848"/>
        <dbReference type="ChEBI" id="CHEBI:15378"/>
        <dbReference type="ChEBI" id="CHEBI:16526"/>
        <dbReference type="ChEBI" id="CHEBI:33019"/>
        <dbReference type="ChEBI" id="CHEBI:37575"/>
        <dbReference type="ChEBI" id="CHEBI:57841"/>
        <dbReference type="ChEBI" id="CHEBI:62890"/>
        <dbReference type="EC" id="2.5.1.3"/>
    </reaction>
</comment>
<evidence type="ECO:0000256" key="7">
    <source>
        <dbReference type="ARBA" id="ARBA00047334"/>
    </source>
</evidence>